<organism evidence="1">
    <name type="scientific">mine drainage metagenome</name>
    <dbReference type="NCBI Taxonomy" id="410659"/>
    <lineage>
        <taxon>unclassified sequences</taxon>
        <taxon>metagenomes</taxon>
        <taxon>ecological metagenomes</taxon>
    </lineage>
</organism>
<evidence type="ECO:0000313" key="1">
    <source>
        <dbReference type="EMBL" id="CBH99334.1"/>
    </source>
</evidence>
<proteinExistence type="predicted"/>
<name>E6PWM6_9ZZZZ</name>
<protein>
    <submittedName>
        <fullName evidence="1">Uncharacterized protein</fullName>
    </submittedName>
</protein>
<dbReference type="EMBL" id="CABN01000003">
    <property type="protein sequence ID" value="CBH99334.1"/>
    <property type="molecule type" value="Genomic_DNA"/>
</dbReference>
<gene>
    <name evidence="1" type="ORF">CARN3_0244</name>
</gene>
<comment type="caution">
    <text evidence="1">The sequence shown here is derived from an EMBL/GenBank/DDBJ whole genome shotgun (WGS) entry which is preliminary data.</text>
</comment>
<accession>E6PWM6</accession>
<reference evidence="1" key="1">
    <citation type="submission" date="2009-10" db="EMBL/GenBank/DDBJ databases">
        <title>Diversity of trophic interactions inside an arsenic-rich microbial ecosystem.</title>
        <authorList>
            <person name="Bertin P.N."/>
            <person name="Heinrich-Salmeron A."/>
            <person name="Pelletier E."/>
            <person name="Goulhen-Chollet F."/>
            <person name="Arsene-Ploetze F."/>
            <person name="Gallien S."/>
            <person name="Calteau A."/>
            <person name="Vallenet D."/>
            <person name="Casiot C."/>
            <person name="Chane-Woon-Ming B."/>
            <person name="Giloteaux L."/>
            <person name="Barakat M."/>
            <person name="Bonnefoy V."/>
            <person name="Bruneel O."/>
            <person name="Chandler M."/>
            <person name="Cleiss J."/>
            <person name="Duran R."/>
            <person name="Elbaz-Poulichet F."/>
            <person name="Fonknechten N."/>
            <person name="Lauga B."/>
            <person name="Mornico D."/>
            <person name="Ortet P."/>
            <person name="Schaeffer C."/>
            <person name="Siguier P."/>
            <person name="Alexander Thil Smith A."/>
            <person name="Van Dorsselaer A."/>
            <person name="Weissenbach J."/>
            <person name="Medigue C."/>
            <person name="Le Paslier D."/>
        </authorList>
    </citation>
    <scope>NUCLEOTIDE SEQUENCE</scope>
</reference>
<sequence>MGLSKPEKVSYPPIVFVFPIPPTHIGWGVEYENMDGPPG</sequence>
<dbReference type="AlphaFoldDB" id="E6PWM6"/>